<dbReference type="InterPro" id="IPR004360">
    <property type="entry name" value="Glyas_Fos-R_dOase_dom"/>
</dbReference>
<feature type="domain" description="VOC" evidence="1">
    <location>
        <begin position="151"/>
        <end position="262"/>
    </location>
</feature>
<dbReference type="PROSITE" id="PS51819">
    <property type="entry name" value="VOC"/>
    <property type="match status" value="1"/>
</dbReference>
<name>A0A9X1HMY3_9BACT</name>
<dbReference type="EMBL" id="JAIXNE010000001">
    <property type="protein sequence ID" value="MCA6073778.1"/>
    <property type="molecule type" value="Genomic_DNA"/>
</dbReference>
<dbReference type="PROSITE" id="PS51257">
    <property type="entry name" value="PROKAR_LIPOPROTEIN"/>
    <property type="match status" value="1"/>
</dbReference>
<accession>A0A9X1HMY3</accession>
<sequence length="397" mass="45711">MKYLLFLLTGFVMISCAPRDPYHLEAFEVFCEMVASDAKPIAFHYPMDAADVDAAWNRFNEIAEDYEVLLYREDDFPGSMLFPDTGEKSIILIYRDDRLEQYLQWKADAKSDEAREALARRLGRLMGYSPQGINSLLHKNANYQNLALNVVERQVTHLYYEDLQEAFSFYKDVLGMQMVDSTTVQVSADAFLALHPVSDEHPADQPKSTAIAFLTDQLPEWYAHLQQKDVPIKYTYKPKDGGPHDGFVAIDPGGYLLEFEQFKQHPENELFMAVLSDLPRIKASAGAFYGSITWTYHRDVLGMQRFYEEVLGFRLVADQGWTKIYQTSETGFIGLVDERRGMEDYADEKAVEIQWNIRELERIDAYAQHWMGFQYTAGSFTGPERYRYHINSDGGSD</sequence>
<dbReference type="InterPro" id="IPR029068">
    <property type="entry name" value="Glyas_Bleomycin-R_OHBP_Dase"/>
</dbReference>
<gene>
    <name evidence="2" type="ORF">LDX50_02810</name>
</gene>
<keyword evidence="3" id="KW-1185">Reference proteome</keyword>
<dbReference type="RefSeq" id="WP_225696889.1">
    <property type="nucleotide sequence ID" value="NZ_JAIXNE010000001.1"/>
</dbReference>
<evidence type="ECO:0000259" key="1">
    <source>
        <dbReference type="PROSITE" id="PS51819"/>
    </source>
</evidence>
<dbReference type="Proteomes" id="UP001139409">
    <property type="component" value="Unassembled WGS sequence"/>
</dbReference>
<dbReference type="InterPro" id="IPR037523">
    <property type="entry name" value="VOC_core"/>
</dbReference>
<protein>
    <submittedName>
        <fullName evidence="2">VOC family protein</fullName>
    </submittedName>
</protein>
<dbReference type="Pfam" id="PF00903">
    <property type="entry name" value="Glyoxalase"/>
    <property type="match status" value="1"/>
</dbReference>
<comment type="caution">
    <text evidence="2">The sequence shown here is derived from an EMBL/GenBank/DDBJ whole genome shotgun (WGS) entry which is preliminary data.</text>
</comment>
<dbReference type="Gene3D" id="3.10.180.10">
    <property type="entry name" value="2,3-Dihydroxybiphenyl 1,2-Dioxygenase, domain 1"/>
    <property type="match status" value="1"/>
</dbReference>
<dbReference type="AlphaFoldDB" id="A0A9X1HMY3"/>
<dbReference type="SUPFAM" id="SSF54593">
    <property type="entry name" value="Glyoxalase/Bleomycin resistance protein/Dihydroxybiphenyl dioxygenase"/>
    <property type="match status" value="1"/>
</dbReference>
<proteinExistence type="predicted"/>
<organism evidence="2 3">
    <name type="scientific">Fulvivirga sedimenti</name>
    <dbReference type="NCBI Taxonomy" id="2879465"/>
    <lineage>
        <taxon>Bacteria</taxon>
        <taxon>Pseudomonadati</taxon>
        <taxon>Bacteroidota</taxon>
        <taxon>Cytophagia</taxon>
        <taxon>Cytophagales</taxon>
        <taxon>Fulvivirgaceae</taxon>
        <taxon>Fulvivirga</taxon>
    </lineage>
</organism>
<evidence type="ECO:0000313" key="2">
    <source>
        <dbReference type="EMBL" id="MCA6073778.1"/>
    </source>
</evidence>
<reference evidence="2" key="1">
    <citation type="submission" date="2021-09" db="EMBL/GenBank/DDBJ databases">
        <title>Fulvivirga sp. isolated from coastal sediment.</title>
        <authorList>
            <person name="Yu H."/>
        </authorList>
    </citation>
    <scope>NUCLEOTIDE SEQUENCE</scope>
    <source>
        <strain evidence="2">1062</strain>
    </source>
</reference>
<evidence type="ECO:0000313" key="3">
    <source>
        <dbReference type="Proteomes" id="UP001139409"/>
    </source>
</evidence>